<dbReference type="InterPro" id="IPR024673">
    <property type="entry name" value="Octahem_Cyt_c"/>
</dbReference>
<name>X0V2J9_9ZZZZ</name>
<protein>
    <submittedName>
        <fullName evidence="1">Uncharacterized protein</fullName>
    </submittedName>
</protein>
<dbReference type="SUPFAM" id="SSF48695">
    <property type="entry name" value="Multiheme cytochromes"/>
    <property type="match status" value="2"/>
</dbReference>
<reference evidence="1" key="1">
    <citation type="journal article" date="2014" name="Front. Microbiol.">
        <title>High frequency of phylogenetically diverse reductive dehalogenase-homologous genes in deep subseafloor sedimentary metagenomes.</title>
        <authorList>
            <person name="Kawai M."/>
            <person name="Futagami T."/>
            <person name="Toyoda A."/>
            <person name="Takaki Y."/>
            <person name="Nishi S."/>
            <person name="Hori S."/>
            <person name="Arai W."/>
            <person name="Tsubouchi T."/>
            <person name="Morono Y."/>
            <person name="Uchiyama I."/>
            <person name="Ito T."/>
            <person name="Fujiyama A."/>
            <person name="Inagaki F."/>
            <person name="Takami H."/>
        </authorList>
    </citation>
    <scope>NUCLEOTIDE SEQUENCE</scope>
    <source>
        <strain evidence="1">Expedition CK06-06</strain>
    </source>
</reference>
<dbReference type="Pfam" id="PF11783">
    <property type="entry name" value="Cytochrome_cB"/>
    <property type="match status" value="1"/>
</dbReference>
<gene>
    <name evidence="1" type="ORF">S01H1_21444</name>
</gene>
<evidence type="ECO:0000313" key="1">
    <source>
        <dbReference type="EMBL" id="GAF94860.1"/>
    </source>
</evidence>
<sequence length="225" mass="24483">SPAACNGRGGWLPEEIKAGDLAPTYAWFDGTSEVYFLGESLNDVPIKTLADGSQAYVLAQPNGDVSTDGAKIHPMKEHVSKSARHLASNELIGHSTFEFFRTGSFASAVEKGLEQDGRAGDAYDVVPIHTYQTINHGVEVTDNALECGDCHDDREYGGGPVRMDLQADLGYELKGSRSVVCSKCHGFKSSKGFKKTHEKHVKDKGYDCSLCHSFSRPERGLKLSR</sequence>
<dbReference type="EMBL" id="BARS01011889">
    <property type="protein sequence ID" value="GAF94860.1"/>
    <property type="molecule type" value="Genomic_DNA"/>
</dbReference>
<dbReference type="AlphaFoldDB" id="X0V2J9"/>
<dbReference type="InterPro" id="IPR036280">
    <property type="entry name" value="Multihaem_cyt_sf"/>
</dbReference>
<organism evidence="1">
    <name type="scientific">marine sediment metagenome</name>
    <dbReference type="NCBI Taxonomy" id="412755"/>
    <lineage>
        <taxon>unclassified sequences</taxon>
        <taxon>metagenomes</taxon>
        <taxon>ecological metagenomes</taxon>
    </lineage>
</organism>
<feature type="non-terminal residue" evidence="1">
    <location>
        <position position="1"/>
    </location>
</feature>
<proteinExistence type="predicted"/>
<accession>X0V2J9</accession>
<comment type="caution">
    <text evidence="1">The sequence shown here is derived from an EMBL/GenBank/DDBJ whole genome shotgun (WGS) entry which is preliminary data.</text>
</comment>